<evidence type="ECO:0000313" key="4">
    <source>
        <dbReference type="Proteomes" id="UP000279236"/>
    </source>
</evidence>
<dbReference type="PANTHER" id="PTHR34861:SF11">
    <property type="entry name" value="CYCLASE"/>
    <property type="match status" value="1"/>
</dbReference>
<dbReference type="InterPro" id="IPR037175">
    <property type="entry name" value="KFase_sf"/>
</dbReference>
<evidence type="ECO:0008006" key="5">
    <source>
        <dbReference type="Google" id="ProtNLM"/>
    </source>
</evidence>
<accession>A0A427XKA5</accession>
<sequence>MTETAHLGNQQRRTSGTGVSAGEKGPGVVALFATFPPANTMLQPCTFADLKKREGPPLNAWGLFGADNEYGCLNFITDVAVKRGRDSVQHGLPINLNLPLTNFPPVNPKRGGCTHKILNYHNYMDDEVNFNTQCSTQWDGFRHVAYQNYPEGSVTFHGGMTPEEAADPSNIKYGTGLFAKKPITTRGILLDIPRWLVKKGLPPLDPLTQKTPITLEMLKGCAADQAVKFAPGDVLIVRSGWTEAFLALTDEERAEYNPLLGCIGVQASEEVMEWHWENGFAAVAGDQFAYESWPPNIPKELAIHEVFLSGWGCPLGELWDLRELSAKCAELNQYTFFLTTMALNIDAGIGTPVNGQAIL</sequence>
<dbReference type="Pfam" id="PF04199">
    <property type="entry name" value="Cyclase"/>
    <property type="match status" value="1"/>
</dbReference>
<dbReference type="GeneID" id="39585905"/>
<reference evidence="3 4" key="1">
    <citation type="submission" date="2018-11" db="EMBL/GenBank/DDBJ databases">
        <title>Genome sequence of Apiotrichum porosum DSM 27194.</title>
        <authorList>
            <person name="Aliyu H."/>
            <person name="Gorte O."/>
            <person name="Ochsenreither K."/>
        </authorList>
    </citation>
    <scope>NUCLEOTIDE SEQUENCE [LARGE SCALE GENOMIC DNA]</scope>
    <source>
        <strain evidence="3 4">DSM 27194</strain>
    </source>
</reference>
<dbReference type="SUPFAM" id="SSF102198">
    <property type="entry name" value="Putative cyclase"/>
    <property type="match status" value="1"/>
</dbReference>
<comment type="caution">
    <text evidence="3">The sequence shown here is derived from an EMBL/GenBank/DDBJ whole genome shotgun (WGS) entry which is preliminary data.</text>
</comment>
<dbReference type="PANTHER" id="PTHR34861">
    <property type="match status" value="1"/>
</dbReference>
<dbReference type="GO" id="GO:0019441">
    <property type="term" value="P:L-tryptophan catabolic process to kynurenine"/>
    <property type="evidence" value="ECO:0007669"/>
    <property type="project" value="InterPro"/>
</dbReference>
<dbReference type="Proteomes" id="UP000279236">
    <property type="component" value="Unassembled WGS sequence"/>
</dbReference>
<dbReference type="InterPro" id="IPR007325">
    <property type="entry name" value="KFase/CYL"/>
</dbReference>
<dbReference type="AlphaFoldDB" id="A0A427XKA5"/>
<dbReference type="GO" id="GO:0004061">
    <property type="term" value="F:arylformamidase activity"/>
    <property type="evidence" value="ECO:0007669"/>
    <property type="project" value="InterPro"/>
</dbReference>
<keyword evidence="4" id="KW-1185">Reference proteome</keyword>
<dbReference type="EMBL" id="RSCE01000010">
    <property type="protein sequence ID" value="RSH79321.1"/>
    <property type="molecule type" value="Genomic_DNA"/>
</dbReference>
<protein>
    <recommendedName>
        <fullName evidence="5">Cyclase</fullName>
    </recommendedName>
</protein>
<feature type="region of interest" description="Disordered" evidence="2">
    <location>
        <begin position="1"/>
        <end position="22"/>
    </location>
</feature>
<dbReference type="STRING" id="105984.A0A427XKA5"/>
<evidence type="ECO:0000256" key="1">
    <source>
        <dbReference type="ARBA" id="ARBA00007865"/>
    </source>
</evidence>
<dbReference type="Gene3D" id="3.50.30.50">
    <property type="entry name" value="Putative cyclase"/>
    <property type="match status" value="1"/>
</dbReference>
<evidence type="ECO:0000256" key="2">
    <source>
        <dbReference type="SAM" id="MobiDB-lite"/>
    </source>
</evidence>
<feature type="compositionally biased region" description="Polar residues" evidence="2">
    <location>
        <begin position="1"/>
        <end position="18"/>
    </location>
</feature>
<organism evidence="3 4">
    <name type="scientific">Apiotrichum porosum</name>
    <dbReference type="NCBI Taxonomy" id="105984"/>
    <lineage>
        <taxon>Eukaryota</taxon>
        <taxon>Fungi</taxon>
        <taxon>Dikarya</taxon>
        <taxon>Basidiomycota</taxon>
        <taxon>Agaricomycotina</taxon>
        <taxon>Tremellomycetes</taxon>
        <taxon>Trichosporonales</taxon>
        <taxon>Trichosporonaceae</taxon>
        <taxon>Apiotrichum</taxon>
    </lineage>
</organism>
<name>A0A427XKA5_9TREE</name>
<evidence type="ECO:0000313" key="3">
    <source>
        <dbReference type="EMBL" id="RSH79321.1"/>
    </source>
</evidence>
<proteinExistence type="inferred from homology"/>
<dbReference type="RefSeq" id="XP_028474468.1">
    <property type="nucleotide sequence ID" value="XM_028617161.1"/>
</dbReference>
<gene>
    <name evidence="3" type="ORF">EHS24_001362</name>
</gene>
<comment type="similarity">
    <text evidence="1">Belongs to the Cyclase 1 superfamily.</text>
</comment>
<dbReference type="OrthoDB" id="5396at2759"/>